<dbReference type="Proteomes" id="UP001549920">
    <property type="component" value="Unassembled WGS sequence"/>
</dbReference>
<dbReference type="InterPro" id="IPR012337">
    <property type="entry name" value="RNaseH-like_sf"/>
</dbReference>
<protein>
    <recommendedName>
        <fullName evidence="1">HAT C-terminal dimerisation domain-containing protein</fullName>
    </recommendedName>
</protein>
<name>A0ABR3IL48_LOXSC</name>
<gene>
    <name evidence="2" type="ORF">ABMA27_006985</name>
</gene>
<proteinExistence type="predicted"/>
<dbReference type="PANTHER" id="PTHR37162">
    <property type="entry name" value="HAT FAMILY DIMERISATION DOMAINCONTAINING PROTEIN-RELATED"/>
    <property type="match status" value="1"/>
</dbReference>
<dbReference type="InterPro" id="IPR008906">
    <property type="entry name" value="HATC_C_dom"/>
</dbReference>
<evidence type="ECO:0000313" key="3">
    <source>
        <dbReference type="Proteomes" id="UP001549920"/>
    </source>
</evidence>
<feature type="domain" description="HAT C-terminal dimerisation" evidence="1">
    <location>
        <begin position="521"/>
        <end position="585"/>
    </location>
</feature>
<organism evidence="2 3">
    <name type="scientific">Loxostege sticticalis</name>
    <name type="common">Beet webworm moth</name>
    <dbReference type="NCBI Taxonomy" id="481309"/>
    <lineage>
        <taxon>Eukaryota</taxon>
        <taxon>Metazoa</taxon>
        <taxon>Ecdysozoa</taxon>
        <taxon>Arthropoda</taxon>
        <taxon>Hexapoda</taxon>
        <taxon>Insecta</taxon>
        <taxon>Pterygota</taxon>
        <taxon>Neoptera</taxon>
        <taxon>Endopterygota</taxon>
        <taxon>Lepidoptera</taxon>
        <taxon>Glossata</taxon>
        <taxon>Ditrysia</taxon>
        <taxon>Pyraloidea</taxon>
        <taxon>Crambidae</taxon>
        <taxon>Pyraustinae</taxon>
        <taxon>Loxostege</taxon>
    </lineage>
</organism>
<evidence type="ECO:0000259" key="1">
    <source>
        <dbReference type="Pfam" id="PF05699"/>
    </source>
</evidence>
<dbReference type="EMBL" id="JBEUOH010000002">
    <property type="protein sequence ID" value="KAL0901818.1"/>
    <property type="molecule type" value="Genomic_DNA"/>
</dbReference>
<evidence type="ECO:0000313" key="2">
    <source>
        <dbReference type="EMBL" id="KAL0901818.1"/>
    </source>
</evidence>
<dbReference type="SUPFAM" id="SSF53098">
    <property type="entry name" value="Ribonuclease H-like"/>
    <property type="match status" value="1"/>
</dbReference>
<comment type="caution">
    <text evidence="2">The sequence shown here is derived from an EMBL/GenBank/DDBJ whole genome shotgun (WGS) entry which is preliminary data.</text>
</comment>
<dbReference type="PANTHER" id="PTHR37162:SF1">
    <property type="entry name" value="BED-TYPE DOMAIN-CONTAINING PROTEIN"/>
    <property type="match status" value="1"/>
</dbReference>
<reference evidence="2 3" key="1">
    <citation type="submission" date="2024-06" db="EMBL/GenBank/DDBJ databases">
        <title>A chromosome-level genome assembly of beet webworm, Loxostege sticticalis.</title>
        <authorList>
            <person name="Zhang Y."/>
        </authorList>
    </citation>
    <scope>NUCLEOTIDE SEQUENCE [LARGE SCALE GENOMIC DNA]</scope>
    <source>
        <strain evidence="2">AQ026</strain>
        <tissue evidence="2">Whole body</tissue>
    </source>
</reference>
<accession>A0ABR3IL48</accession>
<keyword evidence="3" id="KW-1185">Reference proteome</keyword>
<sequence>MPPTVKKRTCKFTEDLQKEFPFLQKCLTPSEVRCNKCNGTFSVAHGGKYDIQRHLTSEKHKKSLTAASSSSSLTTYFRHEKYGDKEAELAKAEGLWAFHTVCHNHIFDKKFSCGKTKCEAIATNVIEPYSADVLKTELNDVPFICIYTDASNHKDIKIFPTLVRYFHPTTGINVKILDLVNLPGETAEMIYVSLMETLEKHNLKDKVIGFCADNANTNFGGVERSGQCNVFRKLQEGLGRQIVGVGCAAHIAHNAIQTAADLLPVDVEHIVTKIYSYFYIYTVRVENLKEFCEEAEMQYKKMLGYSKTRWLALSSSVERILQMYAPLKSYFLSQEKCPAALHNFFSNECSELWLKFVHVQASIFTDSVKMMEGDKTSITEVSHFLVDLKNKYSNRLEHEYIPLTIRNELTNLVESGNINRDYFMGHIRNFYKNCIQYLEKYMHQYDEFKTSTWIQLKQSLKWNDVQLTYQQLLVQIPSLATTLIEDNLFDEVNYVSNYVNSDILKGWEENKYSTEKRWLEVFENFKKTGIPIKNCLLIVQYLLCLPGTNAPTERVFSLMNALWTSEKSSLKVETLRALLVLKFNMGSCEEFYDILNKNPELVKKCHSSDKYDFKNK</sequence>
<dbReference type="Pfam" id="PF05699">
    <property type="entry name" value="Dimer_Tnp_hAT"/>
    <property type="match status" value="1"/>
</dbReference>